<evidence type="ECO:0000256" key="2">
    <source>
        <dbReference type="ARBA" id="ARBA00022980"/>
    </source>
</evidence>
<gene>
    <name evidence="4" type="ORF">N0F65_008380</name>
</gene>
<dbReference type="GO" id="GO:1990904">
    <property type="term" value="C:ribonucleoprotein complex"/>
    <property type="evidence" value="ECO:0007669"/>
    <property type="project" value="UniProtKB-KW"/>
</dbReference>
<keyword evidence="2" id="KW-0689">Ribosomal protein</keyword>
<dbReference type="AlphaFoldDB" id="A0AAV2YY46"/>
<dbReference type="EMBL" id="DAKRPA010000090">
    <property type="protein sequence ID" value="DAZ99075.1"/>
    <property type="molecule type" value="Genomic_DNA"/>
</dbReference>
<evidence type="ECO:0000256" key="1">
    <source>
        <dbReference type="ARBA" id="ARBA00006640"/>
    </source>
</evidence>
<name>A0AAV2YY46_9STRA</name>
<reference evidence="4" key="2">
    <citation type="journal article" date="2023" name="Microbiol Resour">
        <title>Decontamination and Annotation of the Draft Genome Sequence of the Oomycete Lagenidium giganteum ARSEF 373.</title>
        <authorList>
            <person name="Morgan W.R."/>
            <person name="Tartar A."/>
        </authorList>
    </citation>
    <scope>NUCLEOTIDE SEQUENCE</scope>
    <source>
        <strain evidence="4">ARSEF 373</strain>
    </source>
</reference>
<dbReference type="GO" id="GO:0003735">
    <property type="term" value="F:structural constituent of ribosome"/>
    <property type="evidence" value="ECO:0007669"/>
    <property type="project" value="InterPro"/>
</dbReference>
<dbReference type="Pfam" id="PF01165">
    <property type="entry name" value="Ribosomal_S21"/>
    <property type="match status" value="1"/>
</dbReference>
<evidence type="ECO:0008006" key="6">
    <source>
        <dbReference type="Google" id="ProtNLM"/>
    </source>
</evidence>
<dbReference type="InterPro" id="IPR001911">
    <property type="entry name" value="Ribosomal_bS21"/>
</dbReference>
<dbReference type="GO" id="GO:0006412">
    <property type="term" value="P:translation"/>
    <property type="evidence" value="ECO:0007669"/>
    <property type="project" value="InterPro"/>
</dbReference>
<keyword evidence="3" id="KW-0687">Ribonucleoprotein</keyword>
<dbReference type="Proteomes" id="UP001146120">
    <property type="component" value="Unassembled WGS sequence"/>
</dbReference>
<sequence>MLATTLRNATRLTAQPAQTRTLYIQVRNGGDAERVASRLHGIMNEDGVMKTLMRKRFHEKQWQKRIRKAEEQQIRHANRRIGSMIDFILSKKKAYVVLVEWC</sequence>
<organism evidence="4 5">
    <name type="scientific">Lagenidium giganteum</name>
    <dbReference type="NCBI Taxonomy" id="4803"/>
    <lineage>
        <taxon>Eukaryota</taxon>
        <taxon>Sar</taxon>
        <taxon>Stramenopiles</taxon>
        <taxon>Oomycota</taxon>
        <taxon>Peronosporomycetes</taxon>
        <taxon>Pythiales</taxon>
        <taxon>Pythiaceae</taxon>
    </lineage>
</organism>
<comment type="similarity">
    <text evidence="1">Belongs to the bacterial ribosomal protein bS21 family.</text>
</comment>
<keyword evidence="5" id="KW-1185">Reference proteome</keyword>
<proteinExistence type="inferred from homology"/>
<protein>
    <recommendedName>
        <fullName evidence="6">Ribosomal protein S21</fullName>
    </recommendedName>
</protein>
<evidence type="ECO:0000313" key="5">
    <source>
        <dbReference type="Proteomes" id="UP001146120"/>
    </source>
</evidence>
<evidence type="ECO:0000256" key="3">
    <source>
        <dbReference type="ARBA" id="ARBA00023274"/>
    </source>
</evidence>
<accession>A0AAV2YY46</accession>
<reference evidence="4" key="1">
    <citation type="submission" date="2022-11" db="EMBL/GenBank/DDBJ databases">
        <authorList>
            <person name="Morgan W.R."/>
            <person name="Tartar A."/>
        </authorList>
    </citation>
    <scope>NUCLEOTIDE SEQUENCE</scope>
    <source>
        <strain evidence="4">ARSEF 373</strain>
    </source>
</reference>
<comment type="caution">
    <text evidence="4">The sequence shown here is derived from an EMBL/GenBank/DDBJ whole genome shotgun (WGS) entry which is preliminary data.</text>
</comment>
<dbReference type="GO" id="GO:0005840">
    <property type="term" value="C:ribosome"/>
    <property type="evidence" value="ECO:0007669"/>
    <property type="project" value="UniProtKB-KW"/>
</dbReference>
<evidence type="ECO:0000313" key="4">
    <source>
        <dbReference type="EMBL" id="DAZ99075.1"/>
    </source>
</evidence>